<evidence type="ECO:0000313" key="1">
    <source>
        <dbReference type="EMBL" id="MFC3181184.1"/>
    </source>
</evidence>
<protein>
    <submittedName>
        <fullName evidence="1">Propanediol utilization protein</fullName>
    </submittedName>
</protein>
<reference evidence="2" key="1">
    <citation type="journal article" date="2019" name="Int. J. Syst. Evol. Microbiol.">
        <title>The Global Catalogue of Microorganisms (GCM) 10K type strain sequencing project: providing services to taxonomists for standard genome sequencing and annotation.</title>
        <authorList>
            <consortium name="The Broad Institute Genomics Platform"/>
            <consortium name="The Broad Institute Genome Sequencing Center for Infectious Disease"/>
            <person name="Wu L."/>
            <person name="Ma J."/>
        </authorList>
    </citation>
    <scope>NUCLEOTIDE SEQUENCE [LARGE SCALE GENOMIC DNA]</scope>
    <source>
        <strain evidence="2">KCTC 52039</strain>
    </source>
</reference>
<evidence type="ECO:0000313" key="2">
    <source>
        <dbReference type="Proteomes" id="UP001595547"/>
    </source>
</evidence>
<sequence length="273" mass="27525">MSGHSIRVAGHFGEVMQGRLGADGPVALITLPCPVLGVTARLQPGQGLSLSKASAAIMPKARAVKLLQMLGLSISGELHFSAEMPPGGGAGVSTAALVALARLAGWQGDPLTLARACVAVEGASDPLMLAAPMQVLWASRIGQVLDSLPPPPAMEVIGGFYGPPRRTDPADMDFPDIADLVPLWHAACLANDLAGAARVASLSASRSLAQRGARSDPTLSLAADLGALGCVIAHTGAARGLIFAPGAVPARAHSALQAAGLRGVVQFRAGGEP</sequence>
<comment type="caution">
    <text evidence="1">The sequence shown here is derived from an EMBL/GenBank/DDBJ whole genome shotgun (WGS) entry which is preliminary data.</text>
</comment>
<keyword evidence="2" id="KW-1185">Reference proteome</keyword>
<accession>A0ABV7J1Q5</accession>
<dbReference type="SUPFAM" id="SSF54211">
    <property type="entry name" value="Ribosomal protein S5 domain 2-like"/>
    <property type="match status" value="1"/>
</dbReference>
<dbReference type="EMBL" id="JBHRTO010000001">
    <property type="protein sequence ID" value="MFC3181184.1"/>
    <property type="molecule type" value="Genomic_DNA"/>
</dbReference>
<proteinExistence type="predicted"/>
<gene>
    <name evidence="1" type="ORF">ACFOGH_09310</name>
</gene>
<dbReference type="Proteomes" id="UP001595547">
    <property type="component" value="Unassembled WGS sequence"/>
</dbReference>
<dbReference type="InterPro" id="IPR020568">
    <property type="entry name" value="Ribosomal_Su5_D2-typ_SF"/>
</dbReference>
<dbReference type="RefSeq" id="WP_380072793.1">
    <property type="nucleotide sequence ID" value="NZ_JBHRTO010000001.1"/>
</dbReference>
<organism evidence="1 2">
    <name type="scientific">Cypionkella sinensis</name>
    <dbReference type="NCBI Taxonomy" id="1756043"/>
    <lineage>
        <taxon>Bacteria</taxon>
        <taxon>Pseudomonadati</taxon>
        <taxon>Pseudomonadota</taxon>
        <taxon>Alphaproteobacteria</taxon>
        <taxon>Rhodobacterales</taxon>
        <taxon>Paracoccaceae</taxon>
        <taxon>Cypionkella</taxon>
    </lineage>
</organism>
<name>A0ABV7J1Q5_9RHOB</name>